<proteinExistence type="predicted"/>
<dbReference type="AlphaFoldDB" id="A0A074ZAM4"/>
<dbReference type="KEGG" id="ovi:T265_07984"/>
<dbReference type="Proteomes" id="UP000054324">
    <property type="component" value="Unassembled WGS sequence"/>
</dbReference>
<dbReference type="GeneID" id="20322163"/>
<accession>A0A074ZAM4</accession>
<dbReference type="CTD" id="20322163"/>
<reference evidence="1 2" key="1">
    <citation type="submission" date="2013-11" db="EMBL/GenBank/DDBJ databases">
        <title>Opisthorchis viverrini - life in the bile duct.</title>
        <authorList>
            <person name="Young N.D."/>
            <person name="Nagarajan N."/>
            <person name="Lin S.J."/>
            <person name="Korhonen P.K."/>
            <person name="Jex A.R."/>
            <person name="Hall R.S."/>
            <person name="Safavi-Hemami H."/>
            <person name="Kaewkong W."/>
            <person name="Bertrand D."/>
            <person name="Gao S."/>
            <person name="Seet Q."/>
            <person name="Wongkham S."/>
            <person name="Teh B.T."/>
            <person name="Wongkham C."/>
            <person name="Intapan P.M."/>
            <person name="Maleewong W."/>
            <person name="Yang X."/>
            <person name="Hu M."/>
            <person name="Wang Z."/>
            <person name="Hofmann A."/>
            <person name="Sternberg P.W."/>
            <person name="Tan P."/>
            <person name="Wang J."/>
            <person name="Gasser R.B."/>
        </authorList>
    </citation>
    <scope>NUCLEOTIDE SEQUENCE [LARGE SCALE GENOMIC DNA]</scope>
</reference>
<keyword evidence="2" id="KW-1185">Reference proteome</keyword>
<evidence type="ECO:0000313" key="2">
    <source>
        <dbReference type="Proteomes" id="UP000054324"/>
    </source>
</evidence>
<evidence type="ECO:0000313" key="1">
    <source>
        <dbReference type="EMBL" id="KER24346.1"/>
    </source>
</evidence>
<sequence length="96" mass="10866">MDDKDLSSCQRFIVRSVYLQESHRDVTDCFTEWTLSRLKPNKRDSMKVRRRAVDLGTLIEVTGPRASTPVESGTRTDASFGVLSPRYITTRSPTAT</sequence>
<organism evidence="1 2">
    <name type="scientific">Opisthorchis viverrini</name>
    <name type="common">Southeast Asian liver fluke</name>
    <dbReference type="NCBI Taxonomy" id="6198"/>
    <lineage>
        <taxon>Eukaryota</taxon>
        <taxon>Metazoa</taxon>
        <taxon>Spiralia</taxon>
        <taxon>Lophotrochozoa</taxon>
        <taxon>Platyhelminthes</taxon>
        <taxon>Trematoda</taxon>
        <taxon>Digenea</taxon>
        <taxon>Opisthorchiida</taxon>
        <taxon>Opisthorchiata</taxon>
        <taxon>Opisthorchiidae</taxon>
        <taxon>Opisthorchis</taxon>
    </lineage>
</organism>
<gene>
    <name evidence="1" type="ORF">T265_07984</name>
</gene>
<dbReference type="EMBL" id="KL596814">
    <property type="protein sequence ID" value="KER24346.1"/>
    <property type="molecule type" value="Genomic_DNA"/>
</dbReference>
<dbReference type="RefSeq" id="XP_009171925.1">
    <property type="nucleotide sequence ID" value="XM_009173661.1"/>
</dbReference>
<protein>
    <submittedName>
        <fullName evidence="1">Uncharacterized protein</fullName>
    </submittedName>
</protein>
<name>A0A074ZAM4_OPIVI</name>